<feature type="compositionally biased region" description="Polar residues" evidence="1">
    <location>
        <begin position="56"/>
        <end position="65"/>
    </location>
</feature>
<organism evidence="2">
    <name type="scientific">Candidatus Kentrum sp. FW</name>
    <dbReference type="NCBI Taxonomy" id="2126338"/>
    <lineage>
        <taxon>Bacteria</taxon>
        <taxon>Pseudomonadati</taxon>
        <taxon>Pseudomonadota</taxon>
        <taxon>Gammaproteobacteria</taxon>
        <taxon>Candidatus Kentrum</taxon>
    </lineage>
</organism>
<feature type="compositionally biased region" description="Polar residues" evidence="1">
    <location>
        <begin position="1"/>
        <end position="24"/>
    </location>
</feature>
<evidence type="ECO:0000256" key="1">
    <source>
        <dbReference type="SAM" id="MobiDB-lite"/>
    </source>
</evidence>
<protein>
    <submittedName>
        <fullName evidence="2">Uncharacterized protein</fullName>
    </submittedName>
</protein>
<sequence>MNSHGGTTKNIATALSDTSHQGSDTEAKTSPYWRKGGNCTRQLRQGILGDGLAKSETGSRTTKSGSILPRRSEPKNKNLVISVGHYRTTCLANTGTGTVLALRCNRNLRESRLDFTCFHTGRMGGCPWCEETYAMPVEILPAKDGKLTRAFIICTQCGRVEIPLEWLQQWQLTELNIARWVHDALGFKGKPEKTEPVEATNWESSKGKSIWLLWESISPIPFP</sequence>
<name>A0A450SZT5_9GAMM</name>
<evidence type="ECO:0000313" key="2">
    <source>
        <dbReference type="EMBL" id="VFJ59741.1"/>
    </source>
</evidence>
<accession>A0A450SZT5</accession>
<feature type="region of interest" description="Disordered" evidence="1">
    <location>
        <begin position="50"/>
        <end position="72"/>
    </location>
</feature>
<feature type="region of interest" description="Disordered" evidence="1">
    <location>
        <begin position="1"/>
        <end position="37"/>
    </location>
</feature>
<gene>
    <name evidence="2" type="ORF">BECKFW1821B_GA0114236_105012</name>
</gene>
<proteinExistence type="predicted"/>
<reference evidence="2" key="1">
    <citation type="submission" date="2019-02" db="EMBL/GenBank/DDBJ databases">
        <authorList>
            <person name="Gruber-Vodicka R. H."/>
            <person name="Seah K. B. B."/>
        </authorList>
    </citation>
    <scope>NUCLEOTIDE SEQUENCE</scope>
    <source>
        <strain evidence="2">BECK_BZ106</strain>
    </source>
</reference>
<dbReference type="AlphaFoldDB" id="A0A450SZT5"/>
<dbReference type="EMBL" id="CAADFD010000050">
    <property type="protein sequence ID" value="VFJ59741.1"/>
    <property type="molecule type" value="Genomic_DNA"/>
</dbReference>